<protein>
    <submittedName>
        <fullName evidence="2">Uncharacterized protein</fullName>
    </submittedName>
</protein>
<organism evidence="2 3">
    <name type="scientific">Tribonema minus</name>
    <dbReference type="NCBI Taxonomy" id="303371"/>
    <lineage>
        <taxon>Eukaryota</taxon>
        <taxon>Sar</taxon>
        <taxon>Stramenopiles</taxon>
        <taxon>Ochrophyta</taxon>
        <taxon>PX clade</taxon>
        <taxon>Xanthophyceae</taxon>
        <taxon>Tribonematales</taxon>
        <taxon>Tribonemataceae</taxon>
        <taxon>Tribonema</taxon>
    </lineage>
</organism>
<dbReference type="Proteomes" id="UP000664859">
    <property type="component" value="Unassembled WGS sequence"/>
</dbReference>
<dbReference type="AlphaFoldDB" id="A0A836CCR0"/>
<comment type="caution">
    <text evidence="2">The sequence shown here is derived from an EMBL/GenBank/DDBJ whole genome shotgun (WGS) entry which is preliminary data.</text>
</comment>
<evidence type="ECO:0000313" key="3">
    <source>
        <dbReference type="Proteomes" id="UP000664859"/>
    </source>
</evidence>
<keyword evidence="3" id="KW-1185">Reference proteome</keyword>
<evidence type="ECO:0000256" key="1">
    <source>
        <dbReference type="SAM" id="MobiDB-lite"/>
    </source>
</evidence>
<accession>A0A836CCR0</accession>
<sequence length="457" mass="50993">MAAGFEAPPLTRAPVGMEPFGGGMSAADTQEVSSLPPNVQGVRSDGNADESMDLGTEYKGRKIEMPFDHGTWVQMQEATLKRYAGVDAKREAAQEMLNLEAQSGEEPQLFCDRQVQLLRRLSADTNDELVARLQRMWSVHNRNLFARAGQRAESMVVTEQCHADDRSDTDDDEYEIAATTAALPHVAGVRGDAHRDTSDTWLINETRARRHDANTMIMNVQQCCTTGMRTWSTVLVQATGMSSGACRSVVACMRAHISDAAVQRRGAQAVAELAYNYGFSLVSASHSKSAEMTQYTVRRMHTHNVSFRDDVLECFRLRFHLQLVMQCTLCAWATSTLDMVLDRHFTQCDRDTALSSKARCMQFAQNTAARIPGSARYNLMQGCISPHAAFSALIFEVRRKLLRSRHATNSGAKRSQACALVVKVHKVIDNTPCLLGWHLRHRDCTTKMHRAHTMHCR</sequence>
<gene>
    <name evidence="2" type="ORF">JKP88DRAFT_247536</name>
</gene>
<feature type="region of interest" description="Disordered" evidence="1">
    <location>
        <begin position="26"/>
        <end position="51"/>
    </location>
</feature>
<feature type="compositionally biased region" description="Polar residues" evidence="1">
    <location>
        <begin position="27"/>
        <end position="37"/>
    </location>
</feature>
<evidence type="ECO:0000313" key="2">
    <source>
        <dbReference type="EMBL" id="KAG5179336.1"/>
    </source>
</evidence>
<name>A0A836CCR0_9STRA</name>
<dbReference type="EMBL" id="JAFCMP010000479">
    <property type="protein sequence ID" value="KAG5179336.1"/>
    <property type="molecule type" value="Genomic_DNA"/>
</dbReference>
<reference evidence="2" key="1">
    <citation type="submission" date="2021-02" db="EMBL/GenBank/DDBJ databases">
        <title>First Annotated Genome of the Yellow-green Alga Tribonema minus.</title>
        <authorList>
            <person name="Mahan K.M."/>
        </authorList>
    </citation>
    <scope>NUCLEOTIDE SEQUENCE</scope>
    <source>
        <strain evidence="2">UTEX B ZZ1240</strain>
    </source>
</reference>
<proteinExistence type="predicted"/>